<feature type="transmembrane region" description="Helical" evidence="5">
    <location>
        <begin position="160"/>
        <end position="182"/>
    </location>
</feature>
<dbReference type="PANTHER" id="PTHR23527:SF1">
    <property type="entry name" value="BLL3282 PROTEIN"/>
    <property type="match status" value="1"/>
</dbReference>
<feature type="transmembrane region" description="Helical" evidence="5">
    <location>
        <begin position="335"/>
        <end position="354"/>
    </location>
</feature>
<dbReference type="GO" id="GO:0022857">
    <property type="term" value="F:transmembrane transporter activity"/>
    <property type="evidence" value="ECO:0007669"/>
    <property type="project" value="InterPro"/>
</dbReference>
<gene>
    <name evidence="7" type="ORF">FNM00_03470</name>
</gene>
<proteinExistence type="predicted"/>
<evidence type="ECO:0000256" key="3">
    <source>
        <dbReference type="ARBA" id="ARBA00022989"/>
    </source>
</evidence>
<feature type="transmembrane region" description="Helical" evidence="5">
    <location>
        <begin position="46"/>
        <end position="66"/>
    </location>
</feature>
<evidence type="ECO:0000256" key="1">
    <source>
        <dbReference type="ARBA" id="ARBA00004651"/>
    </source>
</evidence>
<dbReference type="Proteomes" id="UP000316988">
    <property type="component" value="Unassembled WGS sequence"/>
</dbReference>
<dbReference type="InterPro" id="IPR052952">
    <property type="entry name" value="MFS-Transporter"/>
</dbReference>
<dbReference type="InterPro" id="IPR011701">
    <property type="entry name" value="MFS"/>
</dbReference>
<feature type="transmembrane region" description="Helical" evidence="5">
    <location>
        <begin position="203"/>
        <end position="225"/>
    </location>
</feature>
<dbReference type="RefSeq" id="WP_143911621.1">
    <property type="nucleotide sequence ID" value="NZ_VLNT01000002.1"/>
</dbReference>
<dbReference type="EMBL" id="VLNT01000002">
    <property type="protein sequence ID" value="TSD65498.1"/>
    <property type="molecule type" value="Genomic_DNA"/>
</dbReference>
<dbReference type="InterPro" id="IPR020846">
    <property type="entry name" value="MFS_dom"/>
</dbReference>
<reference evidence="7 8" key="1">
    <citation type="submission" date="2019-07" db="EMBL/GenBank/DDBJ databases">
        <authorList>
            <person name="Zhao L.H."/>
        </authorList>
    </citation>
    <scope>NUCLEOTIDE SEQUENCE [LARGE SCALE GENOMIC DNA]</scope>
    <source>
        <strain evidence="7 8">Co35</strain>
    </source>
</reference>
<feature type="transmembrane region" description="Helical" evidence="5">
    <location>
        <begin position="73"/>
        <end position="98"/>
    </location>
</feature>
<evidence type="ECO:0000256" key="4">
    <source>
        <dbReference type="ARBA" id="ARBA00023136"/>
    </source>
</evidence>
<evidence type="ECO:0000313" key="7">
    <source>
        <dbReference type="EMBL" id="TSD65498.1"/>
    </source>
</evidence>
<feature type="transmembrane region" description="Helical" evidence="5">
    <location>
        <begin position="237"/>
        <end position="258"/>
    </location>
</feature>
<feature type="transmembrane region" description="Helical" evidence="5">
    <location>
        <begin position="360"/>
        <end position="380"/>
    </location>
</feature>
<comment type="subcellular location">
    <subcellularLocation>
        <location evidence="1">Cell membrane</location>
        <topology evidence="1">Multi-pass membrane protein</topology>
    </subcellularLocation>
</comment>
<evidence type="ECO:0000259" key="6">
    <source>
        <dbReference type="PROSITE" id="PS50850"/>
    </source>
</evidence>
<feature type="transmembrane region" description="Helical" evidence="5">
    <location>
        <begin position="270"/>
        <end position="290"/>
    </location>
</feature>
<feature type="transmembrane region" description="Helical" evidence="5">
    <location>
        <begin position="7"/>
        <end position="26"/>
    </location>
</feature>
<keyword evidence="4 5" id="KW-0472">Membrane</keyword>
<keyword evidence="8" id="KW-1185">Reference proteome</keyword>
<dbReference type="PANTHER" id="PTHR23527">
    <property type="entry name" value="BLL3282 PROTEIN"/>
    <property type="match status" value="1"/>
</dbReference>
<dbReference type="Gene3D" id="1.20.1250.20">
    <property type="entry name" value="MFS general substrate transporter like domains"/>
    <property type="match status" value="2"/>
</dbReference>
<dbReference type="AlphaFoldDB" id="A0A554SGN1"/>
<dbReference type="OrthoDB" id="7030876at2"/>
<evidence type="ECO:0000256" key="2">
    <source>
        <dbReference type="ARBA" id="ARBA00022692"/>
    </source>
</evidence>
<dbReference type="Pfam" id="PF07690">
    <property type="entry name" value="MFS_1"/>
    <property type="match status" value="1"/>
</dbReference>
<feature type="transmembrane region" description="Helical" evidence="5">
    <location>
        <begin position="296"/>
        <end position="323"/>
    </location>
</feature>
<dbReference type="GO" id="GO:0005886">
    <property type="term" value="C:plasma membrane"/>
    <property type="evidence" value="ECO:0007669"/>
    <property type="project" value="UniProtKB-SubCell"/>
</dbReference>
<sequence>MGWSRGALSAYLALVMAVGPLLHYSVSALGPLIVESLGLTATQFGSLWLFTFGAASVCTITAGVVADILNERVVLIGIFVLAFAAVMIGGVAGSYGWLLVALSISGAVQSLSNPVSNRLVAAQVERSGQGVVLGTKQSGVQGAQLFAGLVLPSVAVIVGWRYAIIGSGLIVAAGLLPTLRLVPLSMPDSSRHDPLSPGQVPAAVWWLSGYAFLLGIVVQATNVYLPLYLYEELEASVTRAGLVAAVLGGFGVLARLLWGGLAGRVTDLRRLLSGLAVVALVAVAAVFAAHRCGEPLVWVGASMFSFSALAANAIIMLAVVRVVPSGSVGRGTGRVSLGLFLGFMVGPLLAGIVVDRWGFLSAWAAVAGVAALMIALVAMWRRD</sequence>
<accession>A0A554SGN1</accession>
<dbReference type="PROSITE" id="PS50850">
    <property type="entry name" value="MFS"/>
    <property type="match status" value="1"/>
</dbReference>
<comment type="caution">
    <text evidence="7">The sequence shown here is derived from an EMBL/GenBank/DDBJ whole genome shotgun (WGS) entry which is preliminary data.</text>
</comment>
<evidence type="ECO:0000256" key="5">
    <source>
        <dbReference type="SAM" id="Phobius"/>
    </source>
</evidence>
<keyword evidence="2 5" id="KW-0812">Transmembrane</keyword>
<name>A0A554SGN1_9ACTN</name>
<evidence type="ECO:0000313" key="8">
    <source>
        <dbReference type="Proteomes" id="UP000316988"/>
    </source>
</evidence>
<feature type="domain" description="Major facilitator superfamily (MFS) profile" evidence="6">
    <location>
        <begin position="1"/>
        <end position="383"/>
    </location>
</feature>
<dbReference type="InterPro" id="IPR036259">
    <property type="entry name" value="MFS_trans_sf"/>
</dbReference>
<organism evidence="7 8">
    <name type="scientific">Aeromicrobium piscarium</name>
    <dbReference type="NCBI Taxonomy" id="2590901"/>
    <lineage>
        <taxon>Bacteria</taxon>
        <taxon>Bacillati</taxon>
        <taxon>Actinomycetota</taxon>
        <taxon>Actinomycetes</taxon>
        <taxon>Propionibacteriales</taxon>
        <taxon>Nocardioidaceae</taxon>
        <taxon>Aeromicrobium</taxon>
    </lineage>
</organism>
<protein>
    <submittedName>
        <fullName evidence="7">MFS transporter</fullName>
    </submittedName>
</protein>
<dbReference type="SUPFAM" id="SSF103473">
    <property type="entry name" value="MFS general substrate transporter"/>
    <property type="match status" value="1"/>
</dbReference>
<keyword evidence="3 5" id="KW-1133">Transmembrane helix</keyword>